<dbReference type="FunFam" id="2.60.40.790:FF:000003">
    <property type="entry name" value="prostaglandin E synthase 3"/>
    <property type="match status" value="1"/>
</dbReference>
<accession>A0A9D3S7V2</accession>
<keyword evidence="4" id="KW-1185">Reference proteome</keyword>
<dbReference type="PROSITE" id="PS51203">
    <property type="entry name" value="CS"/>
    <property type="match status" value="1"/>
</dbReference>
<evidence type="ECO:0000256" key="1">
    <source>
        <dbReference type="ARBA" id="ARBA00025733"/>
    </source>
</evidence>
<dbReference type="Gene3D" id="2.60.40.790">
    <property type="match status" value="1"/>
</dbReference>
<dbReference type="SUPFAM" id="SSF49764">
    <property type="entry name" value="HSP20-like chaperones"/>
    <property type="match status" value="1"/>
</dbReference>
<sequence>MPKIIRPDDSQPAKTLWFDRKKYVTITFMVQKSKDLVVDIQDDKMILSCKTGDDINIYNEIYFYDKIQKFDSREKQYDRTINVMLRKVKENVAWPRLTKDTAKPSWLAVDFDNWRDWEQEEDEGMAEYEHYMDMLQDMSKKGEAPVMDDLDDLDDD</sequence>
<dbReference type="OrthoDB" id="1564555at2759"/>
<dbReference type="GO" id="GO:0051879">
    <property type="term" value="F:Hsp90 protein binding"/>
    <property type="evidence" value="ECO:0007669"/>
    <property type="project" value="InterPro"/>
</dbReference>
<dbReference type="InterPro" id="IPR007052">
    <property type="entry name" value="CS_dom"/>
</dbReference>
<dbReference type="PANTHER" id="PTHR22932">
    <property type="entry name" value="TELOMERASE-BINDING PROTEIN P23 HSP90 CO-CHAPERONE"/>
    <property type="match status" value="1"/>
</dbReference>
<dbReference type="InterPro" id="IPR008978">
    <property type="entry name" value="HSP20-like_chaperone"/>
</dbReference>
<dbReference type="AlphaFoldDB" id="A0A9D3S7V2"/>
<protein>
    <recommendedName>
        <fullName evidence="2">CS domain-containing protein</fullName>
    </recommendedName>
</protein>
<evidence type="ECO:0000313" key="3">
    <source>
        <dbReference type="EMBL" id="KAG5854936.1"/>
    </source>
</evidence>
<comment type="caution">
    <text evidence="3">The sequence shown here is derived from an EMBL/GenBank/DDBJ whole genome shotgun (WGS) entry which is preliminary data.</text>
</comment>
<reference evidence="3" key="1">
    <citation type="submission" date="2021-01" db="EMBL/GenBank/DDBJ databases">
        <title>A chromosome-scale assembly of European eel, Anguilla anguilla.</title>
        <authorList>
            <person name="Henkel C."/>
            <person name="Jong-Raadsen S.A."/>
            <person name="Dufour S."/>
            <person name="Weltzien F.-A."/>
            <person name="Palstra A.P."/>
            <person name="Pelster B."/>
            <person name="Spaink H.P."/>
            <person name="Van Den Thillart G.E."/>
            <person name="Jansen H."/>
            <person name="Zahm M."/>
            <person name="Klopp C."/>
            <person name="Cedric C."/>
            <person name="Louis A."/>
            <person name="Berthelot C."/>
            <person name="Parey E."/>
            <person name="Roest Crollius H."/>
            <person name="Montfort J."/>
            <person name="Robinson-Rechavi M."/>
            <person name="Bucao C."/>
            <person name="Bouchez O."/>
            <person name="Gislard M."/>
            <person name="Lluch J."/>
            <person name="Milhes M."/>
            <person name="Lampietro C."/>
            <person name="Lopez Roques C."/>
            <person name="Donnadieu C."/>
            <person name="Braasch I."/>
            <person name="Desvignes T."/>
            <person name="Postlethwait J."/>
            <person name="Bobe J."/>
            <person name="Guiguen Y."/>
            <person name="Dirks R."/>
        </authorList>
    </citation>
    <scope>NUCLEOTIDE SEQUENCE</scope>
    <source>
        <strain evidence="3">Tag_6206</strain>
        <tissue evidence="3">Liver</tissue>
    </source>
</reference>
<dbReference type="GO" id="GO:0051131">
    <property type="term" value="P:chaperone-mediated protein complex assembly"/>
    <property type="evidence" value="ECO:0007669"/>
    <property type="project" value="TreeGrafter"/>
</dbReference>
<dbReference type="GO" id="GO:0051087">
    <property type="term" value="F:protein-folding chaperone binding"/>
    <property type="evidence" value="ECO:0007669"/>
    <property type="project" value="TreeGrafter"/>
</dbReference>
<dbReference type="OMA" id="MYNEINL"/>
<evidence type="ECO:0000313" key="4">
    <source>
        <dbReference type="Proteomes" id="UP001044222"/>
    </source>
</evidence>
<dbReference type="GO" id="GO:0005634">
    <property type="term" value="C:nucleus"/>
    <property type="evidence" value="ECO:0007669"/>
    <property type="project" value="TreeGrafter"/>
</dbReference>
<comment type="similarity">
    <text evidence="1">Belongs to the p23/wos2 family.</text>
</comment>
<dbReference type="GO" id="GO:0005829">
    <property type="term" value="C:cytosol"/>
    <property type="evidence" value="ECO:0007669"/>
    <property type="project" value="TreeGrafter"/>
</dbReference>
<dbReference type="InterPro" id="IPR045250">
    <property type="entry name" value="p23-like"/>
</dbReference>
<dbReference type="PANTHER" id="PTHR22932:SF4">
    <property type="entry name" value="PROTEIN PTGES3L-RELATED"/>
    <property type="match status" value="1"/>
</dbReference>
<organism evidence="3 4">
    <name type="scientific">Anguilla anguilla</name>
    <name type="common">European freshwater eel</name>
    <name type="synonym">Muraena anguilla</name>
    <dbReference type="NCBI Taxonomy" id="7936"/>
    <lineage>
        <taxon>Eukaryota</taxon>
        <taxon>Metazoa</taxon>
        <taxon>Chordata</taxon>
        <taxon>Craniata</taxon>
        <taxon>Vertebrata</taxon>
        <taxon>Euteleostomi</taxon>
        <taxon>Actinopterygii</taxon>
        <taxon>Neopterygii</taxon>
        <taxon>Teleostei</taxon>
        <taxon>Anguilliformes</taxon>
        <taxon>Anguillidae</taxon>
        <taxon>Anguilla</taxon>
    </lineage>
</organism>
<feature type="domain" description="CS" evidence="2">
    <location>
        <begin position="10"/>
        <end position="98"/>
    </location>
</feature>
<evidence type="ECO:0000259" key="2">
    <source>
        <dbReference type="PROSITE" id="PS51203"/>
    </source>
</evidence>
<proteinExistence type="inferred from homology"/>
<dbReference type="Proteomes" id="UP001044222">
    <property type="component" value="Unassembled WGS sequence"/>
</dbReference>
<dbReference type="GO" id="GO:0006457">
    <property type="term" value="P:protein folding"/>
    <property type="evidence" value="ECO:0007669"/>
    <property type="project" value="TreeGrafter"/>
</dbReference>
<gene>
    <name evidence="3" type="ORF">ANANG_G00043340</name>
</gene>
<name>A0A9D3S7V2_ANGAN</name>
<dbReference type="EMBL" id="JAFIRN010000002">
    <property type="protein sequence ID" value="KAG5854936.1"/>
    <property type="molecule type" value="Genomic_DNA"/>
</dbReference>